<dbReference type="EMBL" id="JAFIQS020000003">
    <property type="protein sequence ID" value="KAH9483955.1"/>
    <property type="molecule type" value="Genomic_DNA"/>
</dbReference>
<comment type="caution">
    <text evidence="1">The sequence shown here is derived from an EMBL/GenBank/DDBJ whole genome shotgun (WGS) entry which is preliminary data.</text>
</comment>
<reference evidence="1" key="1">
    <citation type="submission" date="2021-10" db="EMBL/GenBank/DDBJ databases">
        <title>Psilocybe cubensis genome.</title>
        <authorList>
            <person name="Mckernan K.J."/>
            <person name="Crawford S."/>
            <person name="Trippe A."/>
            <person name="Kane L.T."/>
            <person name="Mclaughlin S."/>
        </authorList>
    </citation>
    <scope>NUCLEOTIDE SEQUENCE</scope>
    <source>
        <strain evidence="1">MGC-MH-2018</strain>
    </source>
</reference>
<dbReference type="Proteomes" id="UP000664032">
    <property type="component" value="Unassembled WGS sequence"/>
</dbReference>
<sequence>MVNGPPTPPAITPTELHDEARVMPTVLLDTDSSSAPPPSALITSHTIPESYRNAIPLISEAISRNDYTELINIAERTDTNSANDRHQSRLSVISPLVLSHLILDDLPAALYALLRLPENLAFLPVTKAFSALVTATMNRQHSNVYDQVNTLNALVANHDFVDKELSAVISQLLSVFIDNFRRRTFALLTKAYTSLPLSLACSYLALSAEQVIEIAAQKHSWSYDSSAQILSPAKFPELKSEDGGNSLRFSNLATFQLVADSVAKLEG</sequence>
<proteinExistence type="predicted"/>
<evidence type="ECO:0000313" key="1">
    <source>
        <dbReference type="EMBL" id="KAH9483955.1"/>
    </source>
</evidence>
<keyword evidence="2" id="KW-1185">Reference proteome</keyword>
<name>A0ACB8H7J2_PSICU</name>
<accession>A0ACB8H7J2</accession>
<organism evidence="1 2">
    <name type="scientific">Psilocybe cubensis</name>
    <name type="common">Psychedelic mushroom</name>
    <name type="synonym">Stropharia cubensis</name>
    <dbReference type="NCBI Taxonomy" id="181762"/>
    <lineage>
        <taxon>Eukaryota</taxon>
        <taxon>Fungi</taxon>
        <taxon>Dikarya</taxon>
        <taxon>Basidiomycota</taxon>
        <taxon>Agaricomycotina</taxon>
        <taxon>Agaricomycetes</taxon>
        <taxon>Agaricomycetidae</taxon>
        <taxon>Agaricales</taxon>
        <taxon>Agaricineae</taxon>
        <taxon>Strophariaceae</taxon>
        <taxon>Psilocybe</taxon>
    </lineage>
</organism>
<evidence type="ECO:0000313" key="2">
    <source>
        <dbReference type="Proteomes" id="UP000664032"/>
    </source>
</evidence>
<protein>
    <submittedName>
        <fullName evidence="1">COP9 signalosome complex subunit 8</fullName>
    </submittedName>
</protein>
<gene>
    <name evidence="1" type="ORF">JR316_0003433</name>
</gene>